<dbReference type="OrthoDB" id="514967at2759"/>
<feature type="compositionally biased region" description="Low complexity" evidence="4">
    <location>
        <begin position="1238"/>
        <end position="1338"/>
    </location>
</feature>
<dbReference type="Proteomes" id="UP000612055">
    <property type="component" value="Unassembled WGS sequence"/>
</dbReference>
<dbReference type="Pfam" id="PF00651">
    <property type="entry name" value="BTB"/>
    <property type="match status" value="1"/>
</dbReference>
<accession>A0A836C5E6</accession>
<dbReference type="PANTHER" id="PTHR45632:SF3">
    <property type="entry name" value="KELCH-LIKE PROTEIN 32"/>
    <property type="match status" value="1"/>
</dbReference>
<feature type="region of interest" description="Disordered" evidence="4">
    <location>
        <begin position="1609"/>
        <end position="1634"/>
    </location>
</feature>
<dbReference type="CDD" id="cd18186">
    <property type="entry name" value="BTB_POZ_ZBTB_KLHL-like"/>
    <property type="match status" value="1"/>
</dbReference>
<feature type="compositionally biased region" description="Low complexity" evidence="4">
    <location>
        <begin position="872"/>
        <end position="946"/>
    </location>
</feature>
<feature type="compositionally biased region" description="Gly residues" evidence="4">
    <location>
        <begin position="250"/>
        <end position="262"/>
    </location>
</feature>
<dbReference type="SUPFAM" id="SSF54695">
    <property type="entry name" value="POZ domain"/>
    <property type="match status" value="1"/>
</dbReference>
<dbReference type="Gene3D" id="3.30.710.10">
    <property type="entry name" value="Potassium Channel Kv1.1, Chain A"/>
    <property type="match status" value="1"/>
</dbReference>
<gene>
    <name evidence="6" type="ORF">HYH03_002681</name>
</gene>
<feature type="compositionally biased region" description="Polar residues" evidence="4">
    <location>
        <begin position="665"/>
        <end position="675"/>
    </location>
</feature>
<feature type="compositionally biased region" description="Basic and acidic residues" evidence="4">
    <location>
        <begin position="686"/>
        <end position="702"/>
    </location>
</feature>
<feature type="compositionally biased region" description="Gly residues" evidence="4">
    <location>
        <begin position="1350"/>
        <end position="1359"/>
    </location>
</feature>
<evidence type="ECO:0000256" key="1">
    <source>
        <dbReference type="ARBA" id="ARBA00004906"/>
    </source>
</evidence>
<name>A0A836C5E6_9CHLO</name>
<feature type="region of interest" description="Disordered" evidence="4">
    <location>
        <begin position="334"/>
        <end position="442"/>
    </location>
</feature>
<feature type="compositionally biased region" description="Gly residues" evidence="4">
    <location>
        <begin position="581"/>
        <end position="591"/>
    </location>
</feature>
<evidence type="ECO:0000256" key="3">
    <source>
        <dbReference type="ARBA" id="ARBA00022737"/>
    </source>
</evidence>
<feature type="compositionally biased region" description="Low complexity" evidence="4">
    <location>
        <begin position="811"/>
        <end position="850"/>
    </location>
</feature>
<proteinExistence type="predicted"/>
<feature type="compositionally biased region" description="Low complexity" evidence="4">
    <location>
        <begin position="999"/>
        <end position="1010"/>
    </location>
</feature>
<feature type="domain" description="BTB" evidence="5">
    <location>
        <begin position="36"/>
        <end position="102"/>
    </location>
</feature>
<dbReference type="SMART" id="SM00225">
    <property type="entry name" value="BTB"/>
    <property type="match status" value="1"/>
</dbReference>
<feature type="region of interest" description="Disordered" evidence="4">
    <location>
        <begin position="662"/>
        <end position="1030"/>
    </location>
</feature>
<evidence type="ECO:0000313" key="7">
    <source>
        <dbReference type="Proteomes" id="UP000612055"/>
    </source>
</evidence>
<feature type="compositionally biased region" description="Low complexity" evidence="4">
    <location>
        <begin position="712"/>
        <end position="728"/>
    </location>
</feature>
<evidence type="ECO:0000256" key="2">
    <source>
        <dbReference type="ARBA" id="ARBA00022441"/>
    </source>
</evidence>
<feature type="compositionally biased region" description="Pro residues" evidence="4">
    <location>
        <begin position="801"/>
        <end position="810"/>
    </location>
</feature>
<dbReference type="EMBL" id="JAEHOE010000006">
    <property type="protein sequence ID" value="KAG2499749.1"/>
    <property type="molecule type" value="Genomic_DNA"/>
</dbReference>
<feature type="region of interest" description="Disordered" evidence="4">
    <location>
        <begin position="1061"/>
        <end position="1494"/>
    </location>
</feature>
<feature type="compositionally biased region" description="Pro residues" evidence="4">
    <location>
        <begin position="1406"/>
        <end position="1416"/>
    </location>
</feature>
<feature type="compositionally biased region" description="Pro residues" evidence="4">
    <location>
        <begin position="1177"/>
        <end position="1203"/>
    </location>
</feature>
<feature type="compositionally biased region" description="Low complexity" evidence="4">
    <location>
        <begin position="1074"/>
        <end position="1126"/>
    </location>
</feature>
<dbReference type="PANTHER" id="PTHR45632">
    <property type="entry name" value="LD33804P"/>
    <property type="match status" value="1"/>
</dbReference>
<feature type="compositionally biased region" description="Low complexity" evidence="4">
    <location>
        <begin position="1438"/>
        <end position="1452"/>
    </location>
</feature>
<dbReference type="SMART" id="SM00875">
    <property type="entry name" value="BACK"/>
    <property type="match status" value="1"/>
</dbReference>
<evidence type="ECO:0000313" key="6">
    <source>
        <dbReference type="EMBL" id="KAG2499749.1"/>
    </source>
</evidence>
<feature type="compositionally biased region" description="Gly residues" evidence="4">
    <location>
        <begin position="271"/>
        <end position="284"/>
    </location>
</feature>
<dbReference type="PROSITE" id="PS50097">
    <property type="entry name" value="BTB"/>
    <property type="match status" value="1"/>
</dbReference>
<dbReference type="InterPro" id="IPR000210">
    <property type="entry name" value="BTB/POZ_dom"/>
</dbReference>
<keyword evidence="7" id="KW-1185">Reference proteome</keyword>
<feature type="compositionally biased region" description="Low complexity" evidence="4">
    <location>
        <begin position="1220"/>
        <end position="1229"/>
    </location>
</feature>
<feature type="compositionally biased region" description="Low complexity" evidence="4">
    <location>
        <begin position="1140"/>
        <end position="1176"/>
    </location>
</feature>
<dbReference type="InterPro" id="IPR011705">
    <property type="entry name" value="BACK"/>
</dbReference>
<sequence length="1634" mass="165101">MEDGGVVSEAAPFCYRDRSKVVHEGLARFYNHPTFSDLTVVGPDGSRIRCHQLILSACSRRFSEMLEPGHLTGEELPVRGVDALGLHRVIRFFYTGECDLDPGVVLPVYDASHRLDVPGLAAACEVYSQKVLGPGTACSLLEQALRFSMAEYAESCSRIIRNSFDSVVQTDDFLGVGLGTLMRLLEDNIPHLNEGSVFRAAWRWGMASVSRMLQMPRIFKVVKVPNLSMQDLVNLAGPLPGPAPVRPSGPAGGAAAGAGGLAPDGAPAGPGANGGDAGGAGGAGGEDEAISPARLREAQEALVRYMLGGMDLVRAVRLTVQQYGAGDVDPAPPAAPCLQLGPSSADGPALPSHRAGGGTTSPPAAYLPHHHNPFQAPAQGAAYGSPHAPHAPASQHGPAHTMGQEAAALLPPRYSAQGPPRSALLAGHHESSPSHPATAAAQHLAAAGLWAPQGGAAHPDSPEVGCGGGADAEVANSCAASGGHHDGMEGVEVDEELEHAVEAPAAAAAGGQGLHGGSHNPGGSLHHSAFSPQHHSSSPHAQLPPTHRASPARPFGRSSGPTAGDGAAAVRPSGTAVSGTGAAGGCGGNNGAGSEDEAMSGARGGGHEASGAQRRRGCGHSTGPEPEHLANPPQHLLDMIKHLNPGDTSGRQVVLVIDPKHLMSGGSSSAGSPWTAQGPGRRQKRGRPDDASGEPEPSRRGNDQACRTGDYGSPPAAGGSTAGGPASTLPAAAGTVWGSHPDLPSRDGAGTSGGGGSHRRTSGPGIGGRGTDGMAMAGTPSSTGSGGVPQAAVSGSHHPLPSMPPPPPSQPFLQPQHQPHLAPHPQQVQQPQHQQQQQQQGQGQMLQQHGSVPAARHPTPQQGRDASRKLHAANSAPLSHAAPAPAQAPAGPHGHGNLHAVRPGPAAGPSSQSHAQPQAPAQLQPHGRLSAHQQQPQHPGHAAAKAPAPPPAPGHGPLAGPSQHPPPPHPQAQAQQMAQHAAQHAQQPQHANKPPSHSQQGAQQAVLQLQSIPGARGGPRIVAIGPGGVAASPLTKVIVSTVPLKPAAEAGSSGTAPVAVLQFKQPGLPPKASAPQAQAQQGQGQGQPQQLRHYPSAPAAGAGPLAGRPTSAPSHLSSSGSQGQGPLAPPPPRYQSCGSAGPRYPGQQQPGAPGAQAPLAQLQQLQQQRVAQQTAPGQPPRPQQPGRPAGQPPRPPMPQPQPQLQPQQQYAAGGQGTAGARGAAQAQHGPQHHPPPLSQAQAQGQAQQPQQQQPQPASQLAPQLNRLSLQCPPGQQLQQAPPQAQQQHQAPPSQPQNAQQSRQQQQQPQSLTPQQHQQTQAQQQQQQQQQQQFQALSPWPSGFGAHVGDLGTGAGGYMGCGATPPHPPQPYGTPPPPLLQSAGGSGPPPSDSPMTSCQQAAQPLGTPQPWPQPQQAPPSQRCRGGSVGSGAHQMSQDAAPGAGQAQGQVMGQHPLFGGGPGPSAPAAAPGQGGIYPMAPPPPPGPQPQHLPAMGSTGLGVFGAAAEAAAAAAGAPSHAAVSSFGARSIGRELARDLRVSVTGGYSFGDLHDLVTPMSHGLFDSGLISPNTELFNLLNVGPGGEDTLGMGPMLDLLVPGGESVYDDTANTNALTGGPGAPMAEGGVPGPGGQGQQ</sequence>
<feature type="region of interest" description="Disordered" evidence="4">
    <location>
        <begin position="244"/>
        <end position="288"/>
    </location>
</feature>
<reference evidence="6" key="1">
    <citation type="journal article" date="2020" name="bioRxiv">
        <title>Comparative genomics of Chlamydomonas.</title>
        <authorList>
            <person name="Craig R.J."/>
            <person name="Hasan A.R."/>
            <person name="Ness R.W."/>
            <person name="Keightley P.D."/>
        </authorList>
    </citation>
    <scope>NUCLEOTIDE SEQUENCE</scope>
    <source>
        <strain evidence="6">CCAP 11/70</strain>
    </source>
</reference>
<feature type="compositionally biased region" description="Pro residues" evidence="4">
    <location>
        <begin position="1364"/>
        <end position="1378"/>
    </location>
</feature>
<organism evidence="6 7">
    <name type="scientific">Edaphochlamys debaryana</name>
    <dbReference type="NCBI Taxonomy" id="47281"/>
    <lineage>
        <taxon>Eukaryota</taxon>
        <taxon>Viridiplantae</taxon>
        <taxon>Chlorophyta</taxon>
        <taxon>core chlorophytes</taxon>
        <taxon>Chlorophyceae</taxon>
        <taxon>CS clade</taxon>
        <taxon>Chlamydomonadales</taxon>
        <taxon>Chlamydomonadales incertae sedis</taxon>
        <taxon>Edaphochlamys</taxon>
    </lineage>
</organism>
<feature type="compositionally biased region" description="Gly residues" evidence="4">
    <location>
        <begin position="510"/>
        <end position="520"/>
    </location>
</feature>
<feature type="compositionally biased region" description="Pro residues" evidence="4">
    <location>
        <begin position="1477"/>
        <end position="1488"/>
    </location>
</feature>
<evidence type="ECO:0000259" key="5">
    <source>
        <dbReference type="PROSITE" id="PS50097"/>
    </source>
</evidence>
<dbReference type="Gene3D" id="1.25.40.420">
    <property type="match status" value="1"/>
</dbReference>
<comment type="caution">
    <text evidence="6">The sequence shown here is derived from an EMBL/GenBank/DDBJ whole genome shotgun (WGS) entry which is preliminary data.</text>
</comment>
<dbReference type="InterPro" id="IPR011333">
    <property type="entry name" value="SKP1/BTB/POZ_sf"/>
</dbReference>
<keyword evidence="2" id="KW-0880">Kelch repeat</keyword>
<feature type="region of interest" description="Disordered" evidence="4">
    <location>
        <begin position="508"/>
        <end position="632"/>
    </location>
</feature>
<evidence type="ECO:0000256" key="4">
    <source>
        <dbReference type="SAM" id="MobiDB-lite"/>
    </source>
</evidence>
<protein>
    <recommendedName>
        <fullName evidence="5">BTB domain-containing protein</fullName>
    </recommendedName>
</protein>
<keyword evidence="3" id="KW-0677">Repeat</keyword>
<dbReference type="Pfam" id="PF07707">
    <property type="entry name" value="BACK"/>
    <property type="match status" value="1"/>
</dbReference>
<comment type="pathway">
    <text evidence="1">Protein modification; protein ubiquitination.</text>
</comment>
<feature type="compositionally biased region" description="Low complexity" evidence="4">
    <location>
        <begin position="971"/>
        <end position="991"/>
    </location>
</feature>
<feature type="compositionally biased region" description="Low complexity" evidence="4">
    <location>
        <begin position="521"/>
        <end position="541"/>
    </location>
</feature>
<feature type="compositionally biased region" description="Gly residues" evidence="4">
    <location>
        <begin position="1624"/>
        <end position="1634"/>
    </location>
</feature>